<evidence type="ECO:0000313" key="2">
    <source>
        <dbReference type="Proteomes" id="UP000322000"/>
    </source>
</evidence>
<organism evidence="2 3">
    <name type="scientific">Trichoplusia ni</name>
    <name type="common">Cabbage looper</name>
    <dbReference type="NCBI Taxonomy" id="7111"/>
    <lineage>
        <taxon>Eukaryota</taxon>
        <taxon>Metazoa</taxon>
        <taxon>Ecdysozoa</taxon>
        <taxon>Arthropoda</taxon>
        <taxon>Hexapoda</taxon>
        <taxon>Insecta</taxon>
        <taxon>Pterygota</taxon>
        <taxon>Neoptera</taxon>
        <taxon>Endopterygota</taxon>
        <taxon>Lepidoptera</taxon>
        <taxon>Glossata</taxon>
        <taxon>Ditrysia</taxon>
        <taxon>Noctuoidea</taxon>
        <taxon>Noctuidae</taxon>
        <taxon>Plusiinae</taxon>
        <taxon>Trichoplusia</taxon>
    </lineage>
</organism>
<feature type="region of interest" description="Disordered" evidence="1">
    <location>
        <begin position="93"/>
        <end position="113"/>
    </location>
</feature>
<reference evidence="3" key="1">
    <citation type="submission" date="2025-08" db="UniProtKB">
        <authorList>
            <consortium name="RefSeq"/>
        </authorList>
    </citation>
    <scope>IDENTIFICATION</scope>
</reference>
<dbReference type="KEGG" id="tnl:113496920"/>
<accession>A0A7E5VUV0</accession>
<gene>
    <name evidence="3" type="primary">LOC113496920</name>
</gene>
<sequence>MDNMDMPDEPACQLRRRKTSGNPNLPLSLDVEYLVSDGDPDQGTPSPSHIKRLAHTKQKSSSSALLDYKNKQQSFDIQVRFQVEECEEEEIIIESEEEDDENGEADRSVTPTPIQDFAANVVYTEGPQVADFLRVKAVETDCYTDVSDADTDEEENE</sequence>
<evidence type="ECO:0000256" key="1">
    <source>
        <dbReference type="SAM" id="MobiDB-lite"/>
    </source>
</evidence>
<evidence type="ECO:0000313" key="3">
    <source>
        <dbReference type="RefSeq" id="XP_026732113.1"/>
    </source>
</evidence>
<feature type="region of interest" description="Disordered" evidence="1">
    <location>
        <begin position="1"/>
        <end position="64"/>
    </location>
</feature>
<feature type="compositionally biased region" description="Acidic residues" evidence="1">
    <location>
        <begin position="93"/>
        <end position="103"/>
    </location>
</feature>
<dbReference type="Proteomes" id="UP000322000">
    <property type="component" value="Chromosome 8"/>
</dbReference>
<dbReference type="AlphaFoldDB" id="A0A7E5VUV0"/>
<dbReference type="InParanoid" id="A0A7E5VUV0"/>
<dbReference type="RefSeq" id="XP_026732113.1">
    <property type="nucleotide sequence ID" value="XM_026876312.1"/>
</dbReference>
<feature type="compositionally biased region" description="Basic residues" evidence="1">
    <location>
        <begin position="49"/>
        <end position="58"/>
    </location>
</feature>
<name>A0A7E5VUV0_TRINI</name>
<proteinExistence type="predicted"/>
<dbReference type="OrthoDB" id="6918237at2759"/>
<keyword evidence="2" id="KW-1185">Reference proteome</keyword>
<dbReference type="GeneID" id="113496920"/>
<protein>
    <submittedName>
        <fullName evidence="3">Uncharacterized protein LOC113496920 isoform X1</fullName>
    </submittedName>
</protein>